<evidence type="ECO:0000256" key="1">
    <source>
        <dbReference type="ARBA" id="ARBA00004370"/>
    </source>
</evidence>
<dbReference type="GO" id="GO:0016020">
    <property type="term" value="C:membrane"/>
    <property type="evidence" value="ECO:0007669"/>
    <property type="project" value="UniProtKB-SubCell"/>
</dbReference>
<accession>A0A1H7G7T4</accession>
<dbReference type="PANTHER" id="PTHR37042:SF4">
    <property type="entry name" value="OUTER MEMBRANE PROTEIN RV1973"/>
    <property type="match status" value="1"/>
</dbReference>
<protein>
    <submittedName>
        <fullName evidence="3">Mce-associated membrane protein</fullName>
    </submittedName>
</protein>
<name>A0A1H7G7T4_9NOCA</name>
<reference evidence="4" key="1">
    <citation type="submission" date="2016-10" db="EMBL/GenBank/DDBJ databases">
        <authorList>
            <person name="Varghese N."/>
            <person name="Submissions S."/>
        </authorList>
    </citation>
    <scope>NUCLEOTIDE SEQUENCE [LARGE SCALE GENOMIC DNA]</scope>
    <source>
        <strain evidence="4">DSM 44675</strain>
    </source>
</reference>
<evidence type="ECO:0000313" key="4">
    <source>
        <dbReference type="Proteomes" id="UP000198677"/>
    </source>
</evidence>
<dbReference type="EMBL" id="FOAW01000001">
    <property type="protein sequence ID" value="SEK31815.1"/>
    <property type="molecule type" value="Genomic_DNA"/>
</dbReference>
<sequence length="159" mass="16804">MNGRTRRVAAVLVLLVTLLVTSALVWANRTTADRESARGEALAAAPERIEALLSYDAGTVDADLDDAVRGATGTFAEGFRDFAANTVAPKSKSEGISTRARVAETGYLGGTADQARLLAFVDQITTSTRSPAPTSTSSRVTVTMERVGDDWLIAEMTPI</sequence>
<proteinExistence type="predicted"/>
<dbReference type="AlphaFoldDB" id="A0A1H7G7T4"/>
<comment type="subcellular location">
    <subcellularLocation>
        <location evidence="1">Membrane</location>
    </subcellularLocation>
</comment>
<evidence type="ECO:0000256" key="2">
    <source>
        <dbReference type="ARBA" id="ARBA00023136"/>
    </source>
</evidence>
<dbReference type="PANTHER" id="PTHR37042">
    <property type="entry name" value="OUTER MEMBRANE PROTEIN RV1973"/>
    <property type="match status" value="1"/>
</dbReference>
<dbReference type="Proteomes" id="UP000198677">
    <property type="component" value="Unassembled WGS sequence"/>
</dbReference>
<keyword evidence="4" id="KW-1185">Reference proteome</keyword>
<gene>
    <name evidence="3" type="ORF">SAMN05444583_101343</name>
</gene>
<evidence type="ECO:0000313" key="3">
    <source>
        <dbReference type="EMBL" id="SEK31815.1"/>
    </source>
</evidence>
<keyword evidence="2" id="KW-0472">Membrane</keyword>
<organism evidence="3 4">
    <name type="scientific">Rhodococcus maanshanensis</name>
    <dbReference type="NCBI Taxonomy" id="183556"/>
    <lineage>
        <taxon>Bacteria</taxon>
        <taxon>Bacillati</taxon>
        <taxon>Actinomycetota</taxon>
        <taxon>Actinomycetes</taxon>
        <taxon>Mycobacteriales</taxon>
        <taxon>Nocardiaceae</taxon>
        <taxon>Rhodococcus</taxon>
    </lineage>
</organism>
<dbReference type="RefSeq" id="WP_245816376.1">
    <property type="nucleotide sequence ID" value="NZ_FOAW01000001.1"/>
</dbReference>